<proteinExistence type="predicted"/>
<evidence type="ECO:0000313" key="3">
    <source>
        <dbReference type="Proteomes" id="UP000477386"/>
    </source>
</evidence>
<keyword evidence="1" id="KW-0472">Membrane</keyword>
<keyword evidence="1" id="KW-1133">Transmembrane helix</keyword>
<evidence type="ECO:0000256" key="1">
    <source>
        <dbReference type="SAM" id="Phobius"/>
    </source>
</evidence>
<evidence type="ECO:0000313" key="2">
    <source>
        <dbReference type="EMBL" id="NEU65641.1"/>
    </source>
</evidence>
<accession>A0A6M0IE69</accession>
<name>A0A6M0IE69_9BACT</name>
<comment type="caution">
    <text evidence="2">The sequence shown here is derived from an EMBL/GenBank/DDBJ whole genome shotgun (WGS) entry which is preliminary data.</text>
</comment>
<dbReference type="Proteomes" id="UP000477386">
    <property type="component" value="Unassembled WGS sequence"/>
</dbReference>
<organism evidence="2 3">
    <name type="scientific">Spirosoma agri</name>
    <dbReference type="NCBI Taxonomy" id="1987381"/>
    <lineage>
        <taxon>Bacteria</taxon>
        <taxon>Pseudomonadati</taxon>
        <taxon>Bacteroidota</taxon>
        <taxon>Cytophagia</taxon>
        <taxon>Cytophagales</taxon>
        <taxon>Cytophagaceae</taxon>
        <taxon>Spirosoma</taxon>
    </lineage>
</organism>
<sequence>MLYLYKFRTASIVATWGVTSIDFFQRFVSVSQGWLFAGWILFTILLIMAALTCGAMTAHALLSLWQGTPFIKDLVDDEPQPAI</sequence>
<keyword evidence="1" id="KW-0812">Transmembrane</keyword>
<dbReference type="RefSeq" id="WP_164034958.1">
    <property type="nucleotide sequence ID" value="NZ_JAAGNZ010000001.1"/>
</dbReference>
<reference evidence="2 3" key="1">
    <citation type="submission" date="2020-02" db="EMBL/GenBank/DDBJ databases">
        <title>Draft genome sequence of two Spirosoma agri KCTC 52727 and Spirosoma terrae KCTC 52035.</title>
        <authorList>
            <person name="Rojas J."/>
            <person name="Ambika Manirajan B."/>
            <person name="Ratering S."/>
            <person name="Suarez C."/>
            <person name="Schnell S."/>
        </authorList>
    </citation>
    <scope>NUCLEOTIDE SEQUENCE [LARGE SCALE GENOMIC DNA]</scope>
    <source>
        <strain evidence="2 3">KCTC 52727</strain>
    </source>
</reference>
<protein>
    <submittedName>
        <fullName evidence="2">Uncharacterized protein</fullName>
    </submittedName>
</protein>
<feature type="transmembrane region" description="Helical" evidence="1">
    <location>
        <begin position="36"/>
        <end position="62"/>
    </location>
</feature>
<gene>
    <name evidence="2" type="ORF">GK091_02015</name>
</gene>
<keyword evidence="3" id="KW-1185">Reference proteome</keyword>
<dbReference type="EMBL" id="JAAGNZ010000001">
    <property type="protein sequence ID" value="NEU65641.1"/>
    <property type="molecule type" value="Genomic_DNA"/>
</dbReference>
<dbReference type="AlphaFoldDB" id="A0A6M0IE69"/>